<reference evidence="1" key="1">
    <citation type="submission" date="2016-10" db="EMBL/GenBank/DDBJ databases">
        <authorList>
            <person name="de Groot N.N."/>
        </authorList>
    </citation>
    <scope>NUCLEOTIDE SEQUENCE</scope>
</reference>
<organism evidence="1">
    <name type="scientific">hydrothermal vent metagenome</name>
    <dbReference type="NCBI Taxonomy" id="652676"/>
    <lineage>
        <taxon>unclassified sequences</taxon>
        <taxon>metagenomes</taxon>
        <taxon>ecological metagenomes</taxon>
    </lineage>
</organism>
<dbReference type="Pfam" id="PF13743">
    <property type="entry name" value="Thioredoxin_5"/>
    <property type="match status" value="1"/>
</dbReference>
<dbReference type="PANTHER" id="PTHR13887">
    <property type="entry name" value="GLUTATHIONE S-TRANSFERASE KAPPA"/>
    <property type="match status" value="1"/>
</dbReference>
<dbReference type="CDD" id="cd03025">
    <property type="entry name" value="DsbA_FrnE_like"/>
    <property type="match status" value="1"/>
</dbReference>
<dbReference type="AlphaFoldDB" id="A0A1W1C418"/>
<sequence length="196" mass="22397">MTQLIFVLDPMCSWCWGFHPVIETLRKEHADHYTFSLVMGGLRTTGQMEWNAQSKAYLASAWDSVAKTTKQPFNPSLLNKTHFDYNTYPACKAVITVRELYGEDAAFAYLGDIQKAFYVDGADITTLETLTHYVTQDKEAFQTFYQSDRAELLMQHDFSKARSMGANTFPSVVKIDEDGHMVCINGYKYLEDILKI</sequence>
<proteinExistence type="predicted"/>
<gene>
    <name evidence="1" type="ORF">MNB_SV-3-1009</name>
</gene>
<name>A0A1W1C418_9ZZZZ</name>
<evidence type="ECO:0000313" key="1">
    <source>
        <dbReference type="EMBL" id="SFV60493.1"/>
    </source>
</evidence>
<dbReference type="Gene3D" id="1.10.472.60">
    <property type="entry name" value="putative protein disulfide isomerase domain"/>
    <property type="match status" value="1"/>
</dbReference>
<dbReference type="InterPro" id="IPR036249">
    <property type="entry name" value="Thioredoxin-like_sf"/>
</dbReference>
<dbReference type="EMBL" id="FPHI01000022">
    <property type="protein sequence ID" value="SFV60493.1"/>
    <property type="molecule type" value="Genomic_DNA"/>
</dbReference>
<dbReference type="SUPFAM" id="SSF52833">
    <property type="entry name" value="Thioredoxin-like"/>
    <property type="match status" value="1"/>
</dbReference>
<protein>
    <submittedName>
        <fullName evidence="1">Thioredoxin</fullName>
    </submittedName>
</protein>
<dbReference type="PANTHER" id="PTHR13887:SF54">
    <property type="entry name" value="DSBA FAMILY PROTEIN"/>
    <property type="match status" value="1"/>
</dbReference>
<accession>A0A1W1C418</accession>
<dbReference type="Gene3D" id="3.40.30.10">
    <property type="entry name" value="Glutaredoxin"/>
    <property type="match status" value="1"/>
</dbReference>